<organism evidence="4 5">
    <name type="scientific">Reticulomyxa filosa</name>
    <dbReference type="NCBI Taxonomy" id="46433"/>
    <lineage>
        <taxon>Eukaryota</taxon>
        <taxon>Sar</taxon>
        <taxon>Rhizaria</taxon>
        <taxon>Retaria</taxon>
        <taxon>Foraminifera</taxon>
        <taxon>Monothalamids</taxon>
        <taxon>Reticulomyxidae</taxon>
        <taxon>Reticulomyxa</taxon>
    </lineage>
</organism>
<feature type="compositionally biased region" description="Polar residues" evidence="2">
    <location>
        <begin position="1"/>
        <end position="25"/>
    </location>
</feature>
<dbReference type="Gene3D" id="3.40.30.10">
    <property type="entry name" value="Glutaredoxin"/>
    <property type="match status" value="1"/>
</dbReference>
<dbReference type="CDD" id="cd02947">
    <property type="entry name" value="TRX_family"/>
    <property type="match status" value="1"/>
</dbReference>
<accession>X6LL69</accession>
<dbReference type="Pfam" id="PF00085">
    <property type="entry name" value="Thioredoxin"/>
    <property type="match status" value="1"/>
</dbReference>
<dbReference type="EMBL" id="ASPP01038253">
    <property type="protein sequence ID" value="ETO01460.1"/>
    <property type="molecule type" value="Genomic_DNA"/>
</dbReference>
<reference evidence="4 5" key="1">
    <citation type="journal article" date="2013" name="Curr. Biol.">
        <title>The Genome of the Foraminiferan Reticulomyxa filosa.</title>
        <authorList>
            <person name="Glockner G."/>
            <person name="Hulsmann N."/>
            <person name="Schleicher M."/>
            <person name="Noegel A.A."/>
            <person name="Eichinger L."/>
            <person name="Gallinger C."/>
            <person name="Pawlowski J."/>
            <person name="Sierra R."/>
            <person name="Euteneuer U."/>
            <person name="Pillet L."/>
            <person name="Moustafa A."/>
            <person name="Platzer M."/>
            <person name="Groth M."/>
            <person name="Szafranski K."/>
            <person name="Schliwa M."/>
        </authorList>
    </citation>
    <scope>NUCLEOTIDE SEQUENCE [LARGE SCALE GENOMIC DNA]</scope>
</reference>
<dbReference type="SUPFAM" id="SSF52833">
    <property type="entry name" value="Thioredoxin-like"/>
    <property type="match status" value="1"/>
</dbReference>
<keyword evidence="5" id="KW-1185">Reference proteome</keyword>
<dbReference type="PANTHER" id="PTHR46115">
    <property type="entry name" value="THIOREDOXIN-LIKE PROTEIN 1"/>
    <property type="match status" value="1"/>
</dbReference>
<feature type="region of interest" description="Disordered" evidence="2">
    <location>
        <begin position="1"/>
        <end position="37"/>
    </location>
</feature>
<gene>
    <name evidence="4" type="ORF">RFI_35981</name>
</gene>
<evidence type="ECO:0000313" key="5">
    <source>
        <dbReference type="Proteomes" id="UP000023152"/>
    </source>
</evidence>
<evidence type="ECO:0000256" key="1">
    <source>
        <dbReference type="ARBA" id="ARBA00023157"/>
    </source>
</evidence>
<evidence type="ECO:0000259" key="3">
    <source>
        <dbReference type="PROSITE" id="PS51352"/>
    </source>
</evidence>
<dbReference type="AlphaFoldDB" id="X6LL69"/>
<dbReference type="PROSITE" id="PS00194">
    <property type="entry name" value="THIOREDOXIN_1"/>
    <property type="match status" value="1"/>
</dbReference>
<proteinExistence type="predicted"/>
<evidence type="ECO:0000256" key="2">
    <source>
        <dbReference type="SAM" id="MobiDB-lite"/>
    </source>
</evidence>
<sequence>MGCNQSHDSEDANTTQKGAGNQSIDSNKEEVENEQEKVGEVIEEVIEEEYEIPQTGKMNVVTSDNHFEYLLQYGKEHNLTIVADFFDLYCGPCKLIAPYYEQLAPIYNDILFIKVDIDKANETTQKMELDSLPTFAAFENGAELTTVKTRLKMAEEQKLKDFCDLFKSLLFYIIVKIVEIRKRKLTLIVFHLFKRLKYLLSHKKTVLKRKKIEN</sequence>
<dbReference type="OrthoDB" id="2121326at2759"/>
<feature type="domain" description="Thioredoxin" evidence="3">
    <location>
        <begin position="36"/>
        <end position="171"/>
    </location>
</feature>
<dbReference type="Proteomes" id="UP000023152">
    <property type="component" value="Unassembled WGS sequence"/>
</dbReference>
<evidence type="ECO:0000313" key="4">
    <source>
        <dbReference type="EMBL" id="ETO01460.1"/>
    </source>
</evidence>
<dbReference type="InterPro" id="IPR013766">
    <property type="entry name" value="Thioredoxin_domain"/>
</dbReference>
<dbReference type="InterPro" id="IPR036249">
    <property type="entry name" value="Thioredoxin-like_sf"/>
</dbReference>
<keyword evidence="1" id="KW-1015">Disulfide bond</keyword>
<protein>
    <submittedName>
        <fullName evidence="4">Thioredoxin</fullName>
    </submittedName>
</protein>
<name>X6LL69_RETFI</name>
<dbReference type="PROSITE" id="PS51352">
    <property type="entry name" value="THIOREDOXIN_2"/>
    <property type="match status" value="1"/>
</dbReference>
<feature type="compositionally biased region" description="Basic and acidic residues" evidence="2">
    <location>
        <begin position="26"/>
        <end position="37"/>
    </location>
</feature>
<comment type="caution">
    <text evidence="4">The sequence shown here is derived from an EMBL/GenBank/DDBJ whole genome shotgun (WGS) entry which is preliminary data.</text>
</comment>
<dbReference type="InterPro" id="IPR017937">
    <property type="entry name" value="Thioredoxin_CS"/>
</dbReference>